<dbReference type="Pfam" id="PF26640">
    <property type="entry name" value="DUF8212"/>
    <property type="match status" value="1"/>
</dbReference>
<reference evidence="2" key="2">
    <citation type="submission" date="2023-06" db="EMBL/GenBank/DDBJ databases">
        <authorList>
            <consortium name="Lawrence Berkeley National Laboratory"/>
            <person name="Haridas S."/>
            <person name="Hensen N."/>
            <person name="Bonometti L."/>
            <person name="Westerberg I."/>
            <person name="Brannstrom I.O."/>
            <person name="Guillou S."/>
            <person name="Cros-Aarteil S."/>
            <person name="Calhoun S."/>
            <person name="Kuo A."/>
            <person name="Mondo S."/>
            <person name="Pangilinan J."/>
            <person name="Riley R."/>
            <person name="Labutti K."/>
            <person name="Andreopoulos B."/>
            <person name="Lipzen A."/>
            <person name="Chen C."/>
            <person name="Yanf M."/>
            <person name="Daum C."/>
            <person name="Ng V."/>
            <person name="Clum A."/>
            <person name="Steindorff A."/>
            <person name="Ohm R."/>
            <person name="Martin F."/>
            <person name="Silar P."/>
            <person name="Natvig D."/>
            <person name="Lalanne C."/>
            <person name="Gautier V."/>
            <person name="Ament-Velasquez S.L."/>
            <person name="Kruys A."/>
            <person name="Hutchinson M.I."/>
            <person name="Powell A.J."/>
            <person name="Barry K."/>
            <person name="Miller A.N."/>
            <person name="Grigoriev I.V."/>
            <person name="Debuchy R."/>
            <person name="Gladieux P."/>
            <person name="Thoren M.H."/>
            <person name="Johannesson H."/>
        </authorList>
    </citation>
    <scope>NUCLEOTIDE SEQUENCE</scope>
    <source>
        <strain evidence="2">CBS 314.62</strain>
    </source>
</reference>
<evidence type="ECO:0000313" key="2">
    <source>
        <dbReference type="EMBL" id="KAK3684080.1"/>
    </source>
</evidence>
<dbReference type="Proteomes" id="UP001270362">
    <property type="component" value="Unassembled WGS sequence"/>
</dbReference>
<protein>
    <recommendedName>
        <fullName evidence="1">DUF8212 domain-containing protein</fullName>
    </recommendedName>
</protein>
<dbReference type="EMBL" id="JAULSO010000004">
    <property type="protein sequence ID" value="KAK3684080.1"/>
    <property type="molecule type" value="Genomic_DNA"/>
</dbReference>
<gene>
    <name evidence="2" type="ORF">B0T22DRAFT_269575</name>
</gene>
<organism evidence="2 3">
    <name type="scientific">Podospora appendiculata</name>
    <dbReference type="NCBI Taxonomy" id="314037"/>
    <lineage>
        <taxon>Eukaryota</taxon>
        <taxon>Fungi</taxon>
        <taxon>Dikarya</taxon>
        <taxon>Ascomycota</taxon>
        <taxon>Pezizomycotina</taxon>
        <taxon>Sordariomycetes</taxon>
        <taxon>Sordariomycetidae</taxon>
        <taxon>Sordariales</taxon>
        <taxon>Podosporaceae</taxon>
        <taxon>Podospora</taxon>
    </lineage>
</organism>
<name>A0AAE0X3R5_9PEZI</name>
<accession>A0AAE0X3R5</accession>
<comment type="caution">
    <text evidence="2">The sequence shown here is derived from an EMBL/GenBank/DDBJ whole genome shotgun (WGS) entry which is preliminary data.</text>
</comment>
<dbReference type="PANTHER" id="PTHR10622">
    <property type="entry name" value="HET DOMAIN-CONTAINING PROTEIN"/>
    <property type="match status" value="1"/>
</dbReference>
<reference evidence="2" key="1">
    <citation type="journal article" date="2023" name="Mol. Phylogenet. Evol.">
        <title>Genome-scale phylogeny and comparative genomics of the fungal order Sordariales.</title>
        <authorList>
            <person name="Hensen N."/>
            <person name="Bonometti L."/>
            <person name="Westerberg I."/>
            <person name="Brannstrom I.O."/>
            <person name="Guillou S."/>
            <person name="Cros-Aarteil S."/>
            <person name="Calhoun S."/>
            <person name="Haridas S."/>
            <person name="Kuo A."/>
            <person name="Mondo S."/>
            <person name="Pangilinan J."/>
            <person name="Riley R."/>
            <person name="LaButti K."/>
            <person name="Andreopoulos B."/>
            <person name="Lipzen A."/>
            <person name="Chen C."/>
            <person name="Yan M."/>
            <person name="Daum C."/>
            <person name="Ng V."/>
            <person name="Clum A."/>
            <person name="Steindorff A."/>
            <person name="Ohm R.A."/>
            <person name="Martin F."/>
            <person name="Silar P."/>
            <person name="Natvig D.O."/>
            <person name="Lalanne C."/>
            <person name="Gautier V."/>
            <person name="Ament-Velasquez S.L."/>
            <person name="Kruys A."/>
            <person name="Hutchinson M.I."/>
            <person name="Powell A.J."/>
            <person name="Barry K."/>
            <person name="Miller A.N."/>
            <person name="Grigoriev I.V."/>
            <person name="Debuchy R."/>
            <person name="Gladieux P."/>
            <person name="Hiltunen Thoren M."/>
            <person name="Johannesson H."/>
        </authorList>
    </citation>
    <scope>NUCLEOTIDE SEQUENCE</scope>
    <source>
        <strain evidence="2">CBS 314.62</strain>
    </source>
</reference>
<sequence>MPIGDKESLLGTLSSITKIDGHVLSDSSLLSTVAVAQRMSWAAKRQTTRVEDLAYCLFDLFDVNLPLIYGEGTKAFIRLQEAIIQESDDLSLFAWTSQRDEDQRYRGIFAKAPEEFAGCGSIVRDMSPLIPSAILSLNNKGLEITTTIALGTRPSWDNSSSCDYGDYMMDLRCFDFSHLSSLQTQAEAKHVAIYLVRGADEYVRHRFRAKMCSPYHVDQYLSLARRDNSMSTTIHIPKILRRAESLALEPRILTKFKVVWDLPVGFAGEILDPQPLRL</sequence>
<dbReference type="InterPro" id="IPR058525">
    <property type="entry name" value="DUF8212"/>
</dbReference>
<evidence type="ECO:0000259" key="1">
    <source>
        <dbReference type="Pfam" id="PF26640"/>
    </source>
</evidence>
<keyword evidence="3" id="KW-1185">Reference proteome</keyword>
<evidence type="ECO:0000313" key="3">
    <source>
        <dbReference type="Proteomes" id="UP001270362"/>
    </source>
</evidence>
<dbReference type="AlphaFoldDB" id="A0AAE0X3R5"/>
<feature type="domain" description="DUF8212" evidence="1">
    <location>
        <begin position="74"/>
        <end position="98"/>
    </location>
</feature>
<proteinExistence type="predicted"/>
<dbReference type="PANTHER" id="PTHR10622:SF12">
    <property type="entry name" value="HET DOMAIN-CONTAINING PROTEIN"/>
    <property type="match status" value="1"/>
</dbReference>